<comment type="caution">
    <text evidence="3">The sequence shown here is derived from an EMBL/GenBank/DDBJ whole genome shotgun (WGS) entry which is preliminary data.</text>
</comment>
<gene>
    <name evidence="3" type="ORF">LECACI_7A008645</name>
</gene>
<dbReference type="Gene3D" id="2.60.120.10">
    <property type="entry name" value="Jelly Rolls"/>
    <property type="match status" value="2"/>
</dbReference>
<organism evidence="3 4">
    <name type="scientific">Lecanosticta acicola</name>
    <dbReference type="NCBI Taxonomy" id="111012"/>
    <lineage>
        <taxon>Eukaryota</taxon>
        <taxon>Fungi</taxon>
        <taxon>Dikarya</taxon>
        <taxon>Ascomycota</taxon>
        <taxon>Pezizomycotina</taxon>
        <taxon>Dothideomycetes</taxon>
        <taxon>Dothideomycetidae</taxon>
        <taxon>Mycosphaerellales</taxon>
        <taxon>Mycosphaerellaceae</taxon>
        <taxon>Lecanosticta</taxon>
    </lineage>
</organism>
<dbReference type="Pfam" id="PF07883">
    <property type="entry name" value="Cupin_2"/>
    <property type="match status" value="1"/>
</dbReference>
<proteinExistence type="predicted"/>
<dbReference type="AlphaFoldDB" id="A0AAI9EEI0"/>
<dbReference type="PANTHER" id="PTHR36440:SF1">
    <property type="entry name" value="PUTATIVE (AFU_ORTHOLOGUE AFUA_8G07350)-RELATED"/>
    <property type="match status" value="1"/>
</dbReference>
<accession>A0AAI9EEI0</accession>
<dbReference type="SUPFAM" id="SSF51182">
    <property type="entry name" value="RmlC-like cupins"/>
    <property type="match status" value="1"/>
</dbReference>
<dbReference type="EMBL" id="CAVMBE010000087">
    <property type="protein sequence ID" value="CAK4033487.1"/>
    <property type="molecule type" value="Genomic_DNA"/>
</dbReference>
<feature type="compositionally biased region" description="Polar residues" evidence="1">
    <location>
        <begin position="1"/>
        <end position="21"/>
    </location>
</feature>
<name>A0AAI9EEI0_9PEZI</name>
<evidence type="ECO:0000256" key="1">
    <source>
        <dbReference type="SAM" id="MobiDB-lite"/>
    </source>
</evidence>
<dbReference type="InterPro" id="IPR053146">
    <property type="entry name" value="QDO-like"/>
</dbReference>
<dbReference type="InterPro" id="IPR011051">
    <property type="entry name" value="RmlC_Cupin_sf"/>
</dbReference>
<dbReference type="InterPro" id="IPR013096">
    <property type="entry name" value="Cupin_2"/>
</dbReference>
<feature type="domain" description="Cupin type-2" evidence="2">
    <location>
        <begin position="73"/>
        <end position="130"/>
    </location>
</feature>
<sequence>MADTTPQTTATSNVITATNLPPGQPGKPYVLSTQEGEIIYIPLSKSATRLLVTGKETEDSFAVVGSSGSQGDPIGFHYHREAHDVFLCLKGNINIWANEKCRTMGPGDFASVPPGTIHQYQILGDHSEMVGLIVPGGWEEFFRFIGEPYDGPLWPVDDQRNLFEVLIPKLKAAAEQFDMVPMPQYKQFGPQPWQGDESRLPGSLEPYFLKSGTGPAYVAGGTVCRPLITTAESSGKFVIGSIEGSSHHHDNGVFAQGRRVRFQGTHHAFQVVEGAIEFSIGPSQPAILHGGELIYVPSETELSIRTRSRYAKMYAFSSGKGLVELLNRIGNAYDQPIPPEKAVDVSLDTLKAVQGEIGFELC</sequence>
<dbReference type="InterPro" id="IPR014710">
    <property type="entry name" value="RmlC-like_jellyroll"/>
</dbReference>
<evidence type="ECO:0000259" key="2">
    <source>
        <dbReference type="Pfam" id="PF07883"/>
    </source>
</evidence>
<keyword evidence="4" id="KW-1185">Reference proteome</keyword>
<protein>
    <recommendedName>
        <fullName evidence="2">Cupin type-2 domain-containing protein</fullName>
    </recommendedName>
</protein>
<dbReference type="Proteomes" id="UP001296104">
    <property type="component" value="Unassembled WGS sequence"/>
</dbReference>
<evidence type="ECO:0000313" key="3">
    <source>
        <dbReference type="EMBL" id="CAK4033487.1"/>
    </source>
</evidence>
<reference evidence="3" key="1">
    <citation type="submission" date="2023-11" db="EMBL/GenBank/DDBJ databases">
        <authorList>
            <person name="Alioto T."/>
            <person name="Alioto T."/>
            <person name="Gomez Garrido J."/>
        </authorList>
    </citation>
    <scope>NUCLEOTIDE SEQUENCE</scope>
</reference>
<feature type="region of interest" description="Disordered" evidence="1">
    <location>
        <begin position="1"/>
        <end position="25"/>
    </location>
</feature>
<dbReference type="PANTHER" id="PTHR36440">
    <property type="entry name" value="PUTATIVE (AFU_ORTHOLOGUE AFUA_8G07350)-RELATED"/>
    <property type="match status" value="1"/>
</dbReference>
<dbReference type="CDD" id="cd02215">
    <property type="entry name" value="cupin_QDO_N_C"/>
    <property type="match status" value="1"/>
</dbReference>
<evidence type="ECO:0000313" key="4">
    <source>
        <dbReference type="Proteomes" id="UP001296104"/>
    </source>
</evidence>